<evidence type="ECO:0000259" key="4">
    <source>
        <dbReference type="PROSITE" id="PS01360"/>
    </source>
</evidence>
<reference evidence="6 7" key="1">
    <citation type="submission" date="2025-05" db="UniProtKB">
        <authorList>
            <consortium name="RefSeq"/>
        </authorList>
    </citation>
    <scope>IDENTIFICATION</scope>
    <source>
        <tissue evidence="6 7">Thorax and Abdomen</tissue>
    </source>
</reference>
<evidence type="ECO:0000313" key="7">
    <source>
        <dbReference type="RefSeq" id="XP_046596828.1"/>
    </source>
</evidence>
<evidence type="ECO:0000256" key="3">
    <source>
        <dbReference type="ARBA" id="ARBA00022833"/>
    </source>
</evidence>
<dbReference type="RefSeq" id="XP_015510239.2">
    <property type="nucleotide sequence ID" value="XM_015654753.2"/>
</dbReference>
<evidence type="ECO:0000313" key="6">
    <source>
        <dbReference type="RefSeq" id="XP_015510239.2"/>
    </source>
</evidence>
<dbReference type="KEGG" id="nlo:107217282"/>
<dbReference type="OrthoDB" id="5282002at2759"/>
<dbReference type="SUPFAM" id="SSF144232">
    <property type="entry name" value="HIT/MYND zinc finger-like"/>
    <property type="match status" value="1"/>
</dbReference>
<dbReference type="Proteomes" id="UP000829291">
    <property type="component" value="Chromosome 5"/>
</dbReference>
<accession>A0A6J0B5A4</accession>
<gene>
    <name evidence="6 7" type="primary">LOC107217282</name>
</gene>
<dbReference type="Pfam" id="PF20179">
    <property type="entry name" value="MSS51_C"/>
    <property type="match status" value="1"/>
</dbReference>
<feature type="domain" description="MYND-type" evidence="4">
    <location>
        <begin position="71"/>
        <end position="109"/>
    </location>
</feature>
<dbReference type="PROSITE" id="PS01360">
    <property type="entry name" value="ZF_MYND_1"/>
    <property type="match status" value="1"/>
</dbReference>
<keyword evidence="2" id="KW-0863">Zinc-finger</keyword>
<sequence length="489" mass="56593">MGRSKRKPKKLKVSIDKNNGSDLKKNIDILSRLSFPVSTNTGQFESEDDTDDEETIEFDFRPRKTYLSNTCLVCSHISNPKLVCKNCFMVSYCTEDHRSQDAALHQDFCRALAENCQEKCDGIDDRKNTPSPEEYRILRVNLIKVTEIFLNRYLELWEKEVILYPRVCFKCHSFGKNKGASLQCCSDCKVVFWCQEHRDDHSEWCLQYQLFHKLILAQATHGNVDPGIPNVYFMAPKLSQFNFDTVASMISGNDSDRFINMDFYNYTTLSHMASVPLTALYALQESYSSWKSTDNIVLHLIGAEFQYEGINLRVWEKLFLHFLPNLKTLRVIITGPELILPQLVPRDILSHVKLCRLCKLRDRKIDVSFVPETLYHDFCYSPNYKKPDLTCLFNAGLYRTTGFRGQDTWPRTIFELCKSKVPILVTAYTEREIPMDIERIKGVCSDLEIVLAPQKNPYASLKPDRNFVSDESVPLIYKNYYLSIVRVAG</sequence>
<dbReference type="GO" id="GO:0008270">
    <property type="term" value="F:zinc ion binding"/>
    <property type="evidence" value="ECO:0007669"/>
    <property type="project" value="UniProtKB-KW"/>
</dbReference>
<dbReference type="InParanoid" id="A0A6J0B5A4"/>
<dbReference type="PANTHER" id="PTHR28069:SF2">
    <property type="entry name" value="GH20023P"/>
    <property type="match status" value="1"/>
</dbReference>
<evidence type="ECO:0000256" key="1">
    <source>
        <dbReference type="ARBA" id="ARBA00022723"/>
    </source>
</evidence>
<dbReference type="InterPro" id="IPR046824">
    <property type="entry name" value="Mss51-like_C"/>
</dbReference>
<organism evidence="5 6">
    <name type="scientific">Neodiprion lecontei</name>
    <name type="common">Redheaded pine sawfly</name>
    <dbReference type="NCBI Taxonomy" id="441921"/>
    <lineage>
        <taxon>Eukaryota</taxon>
        <taxon>Metazoa</taxon>
        <taxon>Ecdysozoa</taxon>
        <taxon>Arthropoda</taxon>
        <taxon>Hexapoda</taxon>
        <taxon>Insecta</taxon>
        <taxon>Pterygota</taxon>
        <taxon>Neoptera</taxon>
        <taxon>Endopterygota</taxon>
        <taxon>Hymenoptera</taxon>
        <taxon>Tenthredinoidea</taxon>
        <taxon>Diprionidae</taxon>
        <taxon>Diprioninae</taxon>
        <taxon>Neodiprion</taxon>
    </lineage>
</organism>
<dbReference type="InterPro" id="IPR002893">
    <property type="entry name" value="Znf_MYND"/>
</dbReference>
<keyword evidence="5" id="KW-1185">Reference proteome</keyword>
<keyword evidence="1" id="KW-0479">Metal-binding</keyword>
<keyword evidence="3" id="KW-0862">Zinc</keyword>
<dbReference type="PANTHER" id="PTHR28069">
    <property type="entry name" value="GH20023P"/>
    <property type="match status" value="1"/>
</dbReference>
<evidence type="ECO:0000256" key="2">
    <source>
        <dbReference type="ARBA" id="ARBA00022771"/>
    </source>
</evidence>
<protein>
    <submittedName>
        <fullName evidence="6 7">Uncharacterized protein LOC107217282</fullName>
    </submittedName>
</protein>
<dbReference type="GeneID" id="107217282"/>
<proteinExistence type="predicted"/>
<evidence type="ECO:0000313" key="5">
    <source>
        <dbReference type="Proteomes" id="UP000829291"/>
    </source>
</evidence>
<name>A0A6J0B5A4_NEOLC</name>
<dbReference type="AlphaFoldDB" id="A0A6J0B5A4"/>
<dbReference type="RefSeq" id="XP_046596828.1">
    <property type="nucleotide sequence ID" value="XM_046740872.1"/>
</dbReference>